<keyword evidence="2" id="KW-1185">Reference proteome</keyword>
<dbReference type="AlphaFoldDB" id="A0A5C6M9Z1"/>
<organism evidence="1 2">
    <name type="scientific">Planctomyces bekefii</name>
    <dbReference type="NCBI Taxonomy" id="1653850"/>
    <lineage>
        <taxon>Bacteria</taxon>
        <taxon>Pseudomonadati</taxon>
        <taxon>Planctomycetota</taxon>
        <taxon>Planctomycetia</taxon>
        <taxon>Planctomycetales</taxon>
        <taxon>Planctomycetaceae</taxon>
        <taxon>Planctomyces</taxon>
    </lineage>
</organism>
<evidence type="ECO:0000313" key="1">
    <source>
        <dbReference type="EMBL" id="TWW11029.1"/>
    </source>
</evidence>
<reference evidence="1 2" key="1">
    <citation type="submission" date="2019-08" db="EMBL/GenBank/DDBJ databases">
        <title>100 year-old enigma solved: identification of Planctomyces bekefii, the type genus and species of the phylum Planctomycetes.</title>
        <authorList>
            <person name="Svetlana D.N."/>
            <person name="Overmann J."/>
        </authorList>
    </citation>
    <scope>NUCLEOTIDE SEQUENCE [LARGE SCALE GENOMIC DNA]</scope>
    <source>
        <strain evidence="1">Phe10_nw2017</strain>
    </source>
</reference>
<evidence type="ECO:0000313" key="2">
    <source>
        <dbReference type="Proteomes" id="UP000321083"/>
    </source>
</evidence>
<gene>
    <name evidence="1" type="ORF">E3A20_05580</name>
</gene>
<name>A0A5C6M9Z1_9PLAN</name>
<dbReference type="Proteomes" id="UP000321083">
    <property type="component" value="Unassembled WGS sequence"/>
</dbReference>
<reference evidence="1 2" key="2">
    <citation type="submission" date="2019-08" db="EMBL/GenBank/DDBJ databases">
        <authorList>
            <person name="Henke P."/>
        </authorList>
    </citation>
    <scope>NUCLEOTIDE SEQUENCE [LARGE SCALE GENOMIC DNA]</scope>
    <source>
        <strain evidence="1">Phe10_nw2017</strain>
    </source>
</reference>
<protein>
    <submittedName>
        <fullName evidence="1">Uncharacterized protein</fullName>
    </submittedName>
</protein>
<sequence>MFSVLCQFDFWSTQQWNEFWGVARVIGGIVSVPGKFGGGSQCCEWSGVSVAWGQNWQKKLQITECLEQLRVRYVGRGDTAVAAGCVFLCCSYSADSGQPHTSDTHSD</sequence>
<dbReference type="EMBL" id="SRHE01000070">
    <property type="protein sequence ID" value="TWW11029.1"/>
    <property type="molecule type" value="Genomic_DNA"/>
</dbReference>
<accession>A0A5C6M9Z1</accession>
<proteinExistence type="predicted"/>
<comment type="caution">
    <text evidence="1">The sequence shown here is derived from an EMBL/GenBank/DDBJ whole genome shotgun (WGS) entry which is preliminary data.</text>
</comment>